<feature type="signal peptide" evidence="1">
    <location>
        <begin position="1"/>
        <end position="25"/>
    </location>
</feature>
<evidence type="ECO:0008006" key="4">
    <source>
        <dbReference type="Google" id="ProtNLM"/>
    </source>
</evidence>
<reference evidence="2 3" key="1">
    <citation type="submission" date="2016-10" db="EMBL/GenBank/DDBJ databases">
        <authorList>
            <person name="de Groot N.N."/>
        </authorList>
    </citation>
    <scope>NUCLEOTIDE SEQUENCE [LARGE SCALE GENOMIC DNA]</scope>
    <source>
        <strain evidence="2">1</strain>
    </source>
</reference>
<dbReference type="AlphaFoldDB" id="A0A1G5SHP8"/>
<dbReference type="InterPro" id="IPR017853">
    <property type="entry name" value="GH"/>
</dbReference>
<accession>A0A1G5SHP8</accession>
<name>A0A1G5SHP8_9PROT</name>
<evidence type="ECO:0000313" key="2">
    <source>
        <dbReference type="EMBL" id="SCZ86733.1"/>
    </source>
</evidence>
<gene>
    <name evidence="2" type="ORF">NSMM_70013</name>
</gene>
<dbReference type="OrthoDB" id="5538531at2"/>
<dbReference type="Gene3D" id="3.20.20.80">
    <property type="entry name" value="Glycosidases"/>
    <property type="match status" value="1"/>
</dbReference>
<feature type="chain" id="PRO_5011775009" description="Transmembrane protein" evidence="1">
    <location>
        <begin position="26"/>
        <end position="445"/>
    </location>
</feature>
<dbReference type="SUPFAM" id="SSF51445">
    <property type="entry name" value="(Trans)glycosidases"/>
    <property type="match status" value="1"/>
</dbReference>
<proteinExistence type="predicted"/>
<dbReference type="Proteomes" id="UP000198729">
    <property type="component" value="Unassembled WGS sequence"/>
</dbReference>
<protein>
    <recommendedName>
        <fullName evidence="4">Transmembrane protein</fullName>
    </recommendedName>
</protein>
<evidence type="ECO:0000256" key="1">
    <source>
        <dbReference type="SAM" id="SignalP"/>
    </source>
</evidence>
<keyword evidence="3" id="KW-1185">Reference proteome</keyword>
<keyword evidence="1" id="KW-0732">Signal</keyword>
<dbReference type="EMBL" id="FMWO01000080">
    <property type="protein sequence ID" value="SCZ86733.1"/>
    <property type="molecule type" value="Genomic_DNA"/>
</dbReference>
<sequence>MRLSKKLSIVYLAIAGIFLPFSSEAASVSKMKILTAPQSVEVGECSNVVNLQAQDRSGIATNVDFDTEIYFDQGSYDLEIYTDSNCSTEVLTLQMLAGTNNISFFFKGNSQGSKTLYVSTMNYQDSSQVEQILAAGSVLPPSPSLSPCPVPIAAPTPQYGRAVPAPIYGVTFDNVSNFPAKVTALQKLPHMPTVRIVLDPETIPADYSTPINAMKKSAYIMAELQDSADMKLQTINSFKSRAQIFFNGLKDSVDIWEVGNEINGDWLGTNVKNKLRAGFKVLDDAGATTAITFFYFGEPERKNNCIPAAQYEMFTWIKSLQQLDLPVAQRDPQNEKMRLNVDYIFVSWYPQQCNNIKPDWATVFAKLATIYPNAKIGFGEIGTANPQYGSSYELNLIQEFYPLASRVQMPSSYIGGYFWWYFAQEMNNSSIVNALYNAIWMGPQP</sequence>
<organism evidence="2 3">
    <name type="scientific">Nitrosomonas mobilis</name>
    <dbReference type="NCBI Taxonomy" id="51642"/>
    <lineage>
        <taxon>Bacteria</taxon>
        <taxon>Pseudomonadati</taxon>
        <taxon>Pseudomonadota</taxon>
        <taxon>Betaproteobacteria</taxon>
        <taxon>Nitrosomonadales</taxon>
        <taxon>Nitrosomonadaceae</taxon>
        <taxon>Nitrosomonas</taxon>
    </lineage>
</organism>
<evidence type="ECO:0000313" key="3">
    <source>
        <dbReference type="Proteomes" id="UP000198729"/>
    </source>
</evidence>
<dbReference type="STRING" id="51642.NSMM_70013"/>
<dbReference type="RefSeq" id="WP_143001943.1">
    <property type="nucleotide sequence ID" value="NZ_FMWO01000080.1"/>
</dbReference>